<protein>
    <recommendedName>
        <fullName evidence="5">Homeobox domain-containing protein</fullName>
    </recommendedName>
</protein>
<evidence type="ECO:0000256" key="3">
    <source>
        <dbReference type="ARBA" id="ARBA00023242"/>
    </source>
</evidence>
<dbReference type="EMBL" id="CAMPGE010016436">
    <property type="protein sequence ID" value="CAI2374991.1"/>
    <property type="molecule type" value="Genomic_DNA"/>
</dbReference>
<dbReference type="SUPFAM" id="SSF46689">
    <property type="entry name" value="Homeodomain-like"/>
    <property type="match status" value="1"/>
</dbReference>
<accession>A0AAD2CZ31</accession>
<organism evidence="6 7">
    <name type="scientific">Euplotes crassus</name>
    <dbReference type="NCBI Taxonomy" id="5936"/>
    <lineage>
        <taxon>Eukaryota</taxon>
        <taxon>Sar</taxon>
        <taxon>Alveolata</taxon>
        <taxon>Ciliophora</taxon>
        <taxon>Intramacronucleata</taxon>
        <taxon>Spirotrichea</taxon>
        <taxon>Hypotrichia</taxon>
        <taxon>Euplotida</taxon>
        <taxon>Euplotidae</taxon>
        <taxon>Moneuplotes</taxon>
    </lineage>
</organism>
<gene>
    <name evidence="6" type="ORF">ECRASSUSDP1_LOCUS16350</name>
</gene>
<evidence type="ECO:0000256" key="2">
    <source>
        <dbReference type="ARBA" id="ARBA00023155"/>
    </source>
</evidence>
<dbReference type="InterPro" id="IPR009057">
    <property type="entry name" value="Homeodomain-like_sf"/>
</dbReference>
<evidence type="ECO:0000313" key="6">
    <source>
        <dbReference type="EMBL" id="CAI2374991.1"/>
    </source>
</evidence>
<keyword evidence="7" id="KW-1185">Reference proteome</keyword>
<sequence>MSLILLQLSKKIMSENMSISNISQGKSRARPGYFDHEAIEVMKEWLEENLSRPYVHKSDIKDLSKKSGLSKKQIMGWCTNVRRRRLTIIRDDKGARQLVPQKNPEKKRKQNKSGTRAPIVLKNERKQSPIKNRGFVPYSTTAKLGVYKGLPSFNYDLLEFSVVSTDPKYPCDDSKFQKLEASCSPKSEVCTESSVQIDWADLSRFCLCDWPDAPKHV</sequence>
<keyword evidence="3" id="KW-0539">Nucleus</keyword>
<keyword evidence="2" id="KW-0371">Homeobox</keyword>
<dbReference type="InterPro" id="IPR008422">
    <property type="entry name" value="KN_HD"/>
</dbReference>
<feature type="region of interest" description="Disordered" evidence="4">
    <location>
        <begin position="92"/>
        <end position="123"/>
    </location>
</feature>
<dbReference type="GO" id="GO:0006355">
    <property type="term" value="P:regulation of DNA-templated transcription"/>
    <property type="evidence" value="ECO:0007669"/>
    <property type="project" value="InterPro"/>
</dbReference>
<dbReference type="SMART" id="SM00389">
    <property type="entry name" value="HOX"/>
    <property type="match status" value="1"/>
</dbReference>
<reference evidence="6" key="1">
    <citation type="submission" date="2023-07" db="EMBL/GenBank/DDBJ databases">
        <authorList>
            <consortium name="AG Swart"/>
            <person name="Singh M."/>
            <person name="Singh A."/>
            <person name="Seah K."/>
            <person name="Emmerich C."/>
        </authorList>
    </citation>
    <scope>NUCLEOTIDE SEQUENCE</scope>
    <source>
        <strain evidence="6">DP1</strain>
    </source>
</reference>
<comment type="caution">
    <text evidence="6">The sequence shown here is derived from an EMBL/GenBank/DDBJ whole genome shotgun (WGS) entry which is preliminary data.</text>
</comment>
<name>A0AAD2CZ31_EUPCR</name>
<dbReference type="Gene3D" id="1.10.10.60">
    <property type="entry name" value="Homeodomain-like"/>
    <property type="match status" value="1"/>
</dbReference>
<evidence type="ECO:0000256" key="4">
    <source>
        <dbReference type="SAM" id="MobiDB-lite"/>
    </source>
</evidence>
<evidence type="ECO:0000313" key="7">
    <source>
        <dbReference type="Proteomes" id="UP001295684"/>
    </source>
</evidence>
<feature type="domain" description="Homeobox" evidence="5">
    <location>
        <begin position="28"/>
        <end position="92"/>
    </location>
</feature>
<keyword evidence="1" id="KW-0238">DNA-binding</keyword>
<evidence type="ECO:0000256" key="1">
    <source>
        <dbReference type="ARBA" id="ARBA00023125"/>
    </source>
</evidence>
<dbReference type="Pfam" id="PF05920">
    <property type="entry name" value="Homeobox_KN"/>
    <property type="match status" value="1"/>
</dbReference>
<proteinExistence type="predicted"/>
<dbReference type="InterPro" id="IPR001356">
    <property type="entry name" value="HD"/>
</dbReference>
<evidence type="ECO:0000259" key="5">
    <source>
        <dbReference type="SMART" id="SM00389"/>
    </source>
</evidence>
<dbReference type="Proteomes" id="UP001295684">
    <property type="component" value="Unassembled WGS sequence"/>
</dbReference>
<dbReference type="GO" id="GO:0003677">
    <property type="term" value="F:DNA binding"/>
    <property type="evidence" value="ECO:0007669"/>
    <property type="project" value="UniProtKB-KW"/>
</dbReference>
<dbReference type="CDD" id="cd00086">
    <property type="entry name" value="homeodomain"/>
    <property type="match status" value="1"/>
</dbReference>
<dbReference type="AlphaFoldDB" id="A0AAD2CZ31"/>